<dbReference type="GO" id="GO:0048312">
    <property type="term" value="P:intracellular distribution of mitochondria"/>
    <property type="evidence" value="ECO:0007669"/>
    <property type="project" value="TreeGrafter"/>
</dbReference>
<evidence type="ECO:0000256" key="2">
    <source>
        <dbReference type="SAM" id="MobiDB-lite"/>
    </source>
</evidence>
<dbReference type="SUPFAM" id="SSF103107">
    <property type="entry name" value="Hypothetical protein c14orf129, hspc210"/>
    <property type="match status" value="1"/>
</dbReference>
<dbReference type="FunFam" id="1.25.40.10:FF:000099">
    <property type="entry name" value="Clustered mitochondria protein homolog"/>
    <property type="match status" value="1"/>
</dbReference>
<dbReference type="Pfam" id="PF15044">
    <property type="entry name" value="CLU_N"/>
    <property type="match status" value="1"/>
</dbReference>
<dbReference type="Pfam" id="PF12807">
    <property type="entry name" value="eIF3_p135"/>
    <property type="match status" value="1"/>
</dbReference>
<organism evidence="4 5">
    <name type="scientific">Scophthalmus maximus</name>
    <name type="common">Turbot</name>
    <name type="synonym">Psetta maxima</name>
    <dbReference type="NCBI Taxonomy" id="52904"/>
    <lineage>
        <taxon>Eukaryota</taxon>
        <taxon>Metazoa</taxon>
        <taxon>Chordata</taxon>
        <taxon>Craniata</taxon>
        <taxon>Vertebrata</taxon>
        <taxon>Euteleostomi</taxon>
        <taxon>Actinopterygii</taxon>
        <taxon>Neopterygii</taxon>
        <taxon>Teleostei</taxon>
        <taxon>Neoteleostei</taxon>
        <taxon>Acanthomorphata</taxon>
        <taxon>Carangaria</taxon>
        <taxon>Pleuronectiformes</taxon>
        <taxon>Pleuronectoidei</taxon>
        <taxon>Scophthalmidae</taxon>
        <taxon>Scophthalmus</taxon>
    </lineage>
</organism>
<reference evidence="4" key="1">
    <citation type="submission" date="2023-05" db="EMBL/GenBank/DDBJ databases">
        <title>High-quality long-read genome of Scophthalmus maximus.</title>
        <authorList>
            <person name="Lien S."/>
            <person name="Martinez P."/>
        </authorList>
    </citation>
    <scope>NUCLEOTIDE SEQUENCE [LARGE SCALE GENOMIC DNA]</scope>
</reference>
<keyword evidence="1" id="KW-0963">Cytoplasm</keyword>
<dbReference type="Ensembl" id="ENSSMAT00000057577.1">
    <property type="protein sequence ID" value="ENSSMAP00000053290.1"/>
    <property type="gene ID" value="ENSSMAG00000019556.2"/>
</dbReference>
<feature type="domain" description="Clu" evidence="3">
    <location>
        <begin position="434"/>
        <end position="676"/>
    </location>
</feature>
<dbReference type="GO" id="GO:0003729">
    <property type="term" value="F:mRNA binding"/>
    <property type="evidence" value="ECO:0007669"/>
    <property type="project" value="TreeGrafter"/>
</dbReference>
<dbReference type="InterPro" id="IPR023231">
    <property type="entry name" value="GSKIP_dom_sf"/>
</dbReference>
<dbReference type="PANTHER" id="PTHR12601:SF10">
    <property type="entry name" value="CLUSTERED MITOCHONDRIA PROTEIN HOMOLOG"/>
    <property type="match status" value="1"/>
</dbReference>
<dbReference type="GO" id="GO:0005737">
    <property type="term" value="C:cytoplasm"/>
    <property type="evidence" value="ECO:0007669"/>
    <property type="project" value="TreeGrafter"/>
</dbReference>
<dbReference type="Gene3D" id="3.30.2280.10">
    <property type="entry name" value="Hypothetical protein (hspc210)"/>
    <property type="match status" value="1"/>
</dbReference>
<dbReference type="InterPro" id="IPR028275">
    <property type="entry name" value="CLU_N"/>
</dbReference>
<evidence type="ECO:0000256" key="1">
    <source>
        <dbReference type="ARBA" id="ARBA00022490"/>
    </source>
</evidence>
<sequence length="1307" mass="146453">MARVSRQSANEKDLDIIHTKTKIDLSEDHTDQTADPPILNTEEIQCQEKFLPPEWEEDDDHQSGPQQVLKLDAAPSQAEAGGAEMKRMTLFSVDRLFLAAPHGAGASVCLSLPGHIQTCWFCWKLAQAPGSASSTIVIVPKDTLYLRVSLSHPDSTPLLCPQVSGQMLVAELHQVLMDHEVTCHRTRFSLQLGGVVLDSLTELRSVQGIQDGALIKLVEDSYSVRDARLHLRHVCDLLRSLDPADAYNGVNGSSLSYLTFYTRGDKGEKLGKRRASEKESVDCRPPEYVLPGCKDRPLTPLQPVRDDWKPLQCLRVLTTSSWNPPPGNRKMHGDLMYLNVLTMEDRELNITSSTRGFYLNQSTAFNFNPKPAAPKLLCHSLVELLSHVSPAFRKNFSALQKRRVQQHPYERFAAPFQVFAWTAPHGEHTLDCVRAEDTQTSHLGQDKHTAGQSRDWNEELQGCRELPRNSLQERLHRERSIFKTNSDFVAAATQGAAAIVDGNVVPINPGEAPHMQMFIWNNLFFSLGFDISEHYRPLGGNTAAHAAAICDLRGGQAYASVDTDGLHTLGTAVVDYRGIRVIAQTIVPGILEKNQEQSVVYGSNDYGETVSTHPRFLELLDKTSKPLRIQRHQVLDHNNIPVELCSGAETKGILGNDGRPYILDLLRTFPPDLNFQFSERLETGEEVPKECQSFGFPRRHRHSLASLRPELIEAFVQHRYELYVKMVAQGLRQVEEQGKAKEQSEDLVCEPRTGDTAGRRDVIVEACKAVGSVSDSCFDIRFNPDVCSPGVRFAPEFVEDVRRQRKLLWDAAAFLLSNQIPAVRISISEVIIRSAKHVFKTYLQDVEPAAFSAAVSHFLNCLLSSSSCVHDSCSDELHSRRRSRRRRSHGSRVAMVTDSVWARLTPGELWSRIKTEAGDYYHYTIDSESIDEVIEKHGLQRISLLREIAIKTGIQVQLREYVFESRHRPAFGEEDVVNMFPVVKHLRPTATDATRLVQHAQVAVKQGLLKDGCELISQALTLFSSVCGVLHEDVCMCLRLLGRLSYISGEFADALSHQEKVVMSSERVQGIDHPQTIQDYTYLALYCCAGGQHWTALQLLYRARYLTLLVSGEDHPQVALLDSMLGLVLHGLMEYELSLKFLQNALNLTSKYRGATSLRLAHSHHLLATVYETKGEFRSALQHEKEAYSIYKSQVGENHESAKQSSEYLESLTQQAVALQKVINHIYSDTPSACIPPPKVCTVCQVHFHNNQYKLCDTSSHLRFSPVFQSEPSGNPSAAQHDMWNRSHSPQVNIKTPTPSHGNINND</sequence>
<dbReference type="InterPro" id="IPR011990">
    <property type="entry name" value="TPR-like_helical_dom_sf"/>
</dbReference>
<evidence type="ECO:0000313" key="5">
    <source>
        <dbReference type="Proteomes" id="UP000694558"/>
    </source>
</evidence>
<dbReference type="InterPro" id="IPR027523">
    <property type="entry name" value="CLU_prot"/>
</dbReference>
<dbReference type="Gene3D" id="1.25.40.10">
    <property type="entry name" value="Tetratricopeptide repeat domain"/>
    <property type="match status" value="1"/>
</dbReference>
<proteinExistence type="predicted"/>
<dbReference type="Proteomes" id="UP000694558">
    <property type="component" value="Chromosome 4"/>
</dbReference>
<dbReference type="PROSITE" id="PS51823">
    <property type="entry name" value="CLU"/>
    <property type="match status" value="1"/>
</dbReference>
<reference evidence="4" key="2">
    <citation type="submission" date="2025-08" db="UniProtKB">
        <authorList>
            <consortium name="Ensembl"/>
        </authorList>
    </citation>
    <scope>IDENTIFICATION</scope>
</reference>
<name>A0A8D3D182_SCOMX</name>
<gene>
    <name evidence="4" type="primary">LOC118301525</name>
</gene>
<dbReference type="Pfam" id="PF13236">
    <property type="entry name" value="CLU"/>
    <property type="match status" value="1"/>
</dbReference>
<dbReference type="GeneTree" id="ENSGT00390000012485"/>
<dbReference type="InterPro" id="IPR033646">
    <property type="entry name" value="CLU-central"/>
</dbReference>
<dbReference type="SUPFAM" id="SSF48452">
    <property type="entry name" value="TPR-like"/>
    <property type="match status" value="2"/>
</dbReference>
<dbReference type="CDD" id="cd15466">
    <property type="entry name" value="CLU-central"/>
    <property type="match status" value="1"/>
</dbReference>
<accession>A0A8D3D182</accession>
<dbReference type="InterPro" id="IPR025697">
    <property type="entry name" value="CLU_dom"/>
</dbReference>
<dbReference type="PANTHER" id="PTHR12601">
    <property type="entry name" value="EUKARYOTIC TRANSLATION INITIATION FACTOR 3 SUBUNIT EIF-3"/>
    <property type="match status" value="1"/>
</dbReference>
<dbReference type="FunFam" id="3.30.2280.10:FF:000002">
    <property type="entry name" value="Clustered mitochondria protein homolog"/>
    <property type="match status" value="1"/>
</dbReference>
<feature type="compositionally biased region" description="Polar residues" evidence="2">
    <location>
        <begin position="1286"/>
        <end position="1307"/>
    </location>
</feature>
<dbReference type="Pfam" id="PF13424">
    <property type="entry name" value="TPR_12"/>
    <property type="match status" value="1"/>
</dbReference>
<evidence type="ECO:0000259" key="3">
    <source>
        <dbReference type="PROSITE" id="PS51823"/>
    </source>
</evidence>
<feature type="compositionally biased region" description="Polar residues" evidence="2">
    <location>
        <begin position="1267"/>
        <end position="1278"/>
    </location>
</feature>
<protein>
    <submittedName>
        <fullName evidence="4">Clustered mitochondria (cluA/CLU1) homolog b</fullName>
    </submittedName>
</protein>
<dbReference type="Pfam" id="PF13374">
    <property type="entry name" value="TPR_10"/>
    <property type="match status" value="1"/>
</dbReference>
<feature type="region of interest" description="Disordered" evidence="2">
    <location>
        <begin position="1267"/>
        <end position="1307"/>
    </location>
</feature>
<evidence type="ECO:0000313" key="4">
    <source>
        <dbReference type="Ensembl" id="ENSSMAP00000053290.1"/>
    </source>
</evidence>